<dbReference type="GO" id="GO:0070403">
    <property type="term" value="F:NAD+ binding"/>
    <property type="evidence" value="ECO:0007669"/>
    <property type="project" value="InterPro"/>
</dbReference>
<dbReference type="GO" id="GO:0004665">
    <property type="term" value="F:prephenate dehydrogenase (NADP+) activity"/>
    <property type="evidence" value="ECO:0007669"/>
    <property type="project" value="InterPro"/>
</dbReference>
<dbReference type="OrthoDB" id="9809920at2"/>
<dbReference type="FunFam" id="3.40.50.720:FF:000208">
    <property type="entry name" value="Prephenate dehydrogenase"/>
    <property type="match status" value="1"/>
</dbReference>
<evidence type="ECO:0000259" key="2">
    <source>
        <dbReference type="PROSITE" id="PS51176"/>
    </source>
</evidence>
<dbReference type="Proteomes" id="UP000306236">
    <property type="component" value="Unassembled WGS sequence"/>
</dbReference>
<dbReference type="InterPro" id="IPR036291">
    <property type="entry name" value="NAD(P)-bd_dom_sf"/>
</dbReference>
<dbReference type="Pfam" id="PF02153">
    <property type="entry name" value="PDH_N"/>
    <property type="match status" value="1"/>
</dbReference>
<name>A0A4V3YXB1_9BURK</name>
<dbReference type="InterPro" id="IPR046825">
    <property type="entry name" value="PDH_C"/>
</dbReference>
<evidence type="ECO:0000313" key="3">
    <source>
        <dbReference type="EMBL" id="THJ34522.1"/>
    </source>
</evidence>
<dbReference type="InterPro" id="IPR046826">
    <property type="entry name" value="PDH_N"/>
</dbReference>
<accession>A0A4V3YXB1</accession>
<dbReference type="InterPro" id="IPR003099">
    <property type="entry name" value="Prephen_DH"/>
</dbReference>
<reference evidence="3 4" key="1">
    <citation type="submission" date="2019-04" db="EMBL/GenBank/DDBJ databases">
        <title>Lampropedia sp YIM MLB12 draf genome.</title>
        <authorList>
            <person name="Wang Y.-X."/>
        </authorList>
    </citation>
    <scope>NUCLEOTIDE SEQUENCE [LARGE SCALE GENOMIC DNA]</scope>
    <source>
        <strain evidence="3 4">YIM MLB12</strain>
    </source>
</reference>
<dbReference type="AlphaFoldDB" id="A0A4V3YXB1"/>
<dbReference type="Gene3D" id="3.40.50.720">
    <property type="entry name" value="NAD(P)-binding Rossmann-like Domain"/>
    <property type="match status" value="1"/>
</dbReference>
<protein>
    <submittedName>
        <fullName evidence="3">Prephenate dehydrogenase</fullName>
    </submittedName>
</protein>
<sequence length="317" mass="33162">MQCPMTTVFSTTAAEPLGAHNPKQCVAVIGYGLIGGSIGLALQATGLARQIRVWDPQEAARQVAAEQLGAGSVADSLQAAVAGADLVLITVPTMAFAAVLQQVLAAAKPSALVSDVASVKGAIMEVLDQLPPEQRARVVPAHPIAGSEQSGASHAKADLFWQRQVIVTPSAGTAAQHVLVIEHFWQALGARVVTMTPQAHDEVFSAVSHLPHLIAFAYLGGLASASTGHDYTAMAGPGFHDFTRIAGANPALWADICVANQQALVRDLEGFKSQIDQLSKALVQGDRSALTAHFAAAKTMRSAYESCVHQRMQAKPN</sequence>
<comment type="caution">
    <text evidence="3">The sequence shown here is derived from an EMBL/GenBank/DDBJ whole genome shotgun (WGS) entry which is preliminary data.</text>
</comment>
<proteinExistence type="predicted"/>
<dbReference type="EMBL" id="SSWX01000006">
    <property type="protein sequence ID" value="THJ34522.1"/>
    <property type="molecule type" value="Genomic_DNA"/>
</dbReference>
<organism evidence="3 4">
    <name type="scientific">Lampropedia aestuarii</name>
    <dbReference type="NCBI Taxonomy" id="2562762"/>
    <lineage>
        <taxon>Bacteria</taxon>
        <taxon>Pseudomonadati</taxon>
        <taxon>Pseudomonadota</taxon>
        <taxon>Betaproteobacteria</taxon>
        <taxon>Burkholderiales</taxon>
        <taxon>Comamonadaceae</taxon>
        <taxon>Lampropedia</taxon>
    </lineage>
</organism>
<dbReference type="Gene3D" id="1.10.3660.10">
    <property type="entry name" value="6-phosphogluconate dehydrogenase C-terminal like domain"/>
    <property type="match status" value="1"/>
</dbReference>
<dbReference type="InterPro" id="IPR008927">
    <property type="entry name" value="6-PGluconate_DH-like_C_sf"/>
</dbReference>
<dbReference type="SUPFAM" id="SSF48179">
    <property type="entry name" value="6-phosphogluconate dehydrogenase C-terminal domain-like"/>
    <property type="match status" value="1"/>
</dbReference>
<dbReference type="GO" id="GO:0008977">
    <property type="term" value="F:prephenate dehydrogenase (NAD+) activity"/>
    <property type="evidence" value="ECO:0007669"/>
    <property type="project" value="InterPro"/>
</dbReference>
<evidence type="ECO:0000256" key="1">
    <source>
        <dbReference type="ARBA" id="ARBA00023002"/>
    </source>
</evidence>
<dbReference type="PANTHER" id="PTHR21363:SF0">
    <property type="entry name" value="PREPHENATE DEHYDROGENASE [NADP(+)]"/>
    <property type="match status" value="1"/>
</dbReference>
<evidence type="ECO:0000313" key="4">
    <source>
        <dbReference type="Proteomes" id="UP000306236"/>
    </source>
</evidence>
<feature type="domain" description="Prephenate/arogenate dehydrogenase" evidence="2">
    <location>
        <begin position="24"/>
        <end position="312"/>
    </location>
</feature>
<dbReference type="PROSITE" id="PS51176">
    <property type="entry name" value="PDH_ADH"/>
    <property type="match status" value="1"/>
</dbReference>
<dbReference type="GO" id="GO:0006571">
    <property type="term" value="P:tyrosine biosynthetic process"/>
    <property type="evidence" value="ECO:0007669"/>
    <property type="project" value="InterPro"/>
</dbReference>
<keyword evidence="4" id="KW-1185">Reference proteome</keyword>
<dbReference type="Pfam" id="PF20463">
    <property type="entry name" value="PDH_C"/>
    <property type="match status" value="1"/>
</dbReference>
<keyword evidence="1" id="KW-0560">Oxidoreductase</keyword>
<dbReference type="PANTHER" id="PTHR21363">
    <property type="entry name" value="PREPHENATE DEHYDROGENASE"/>
    <property type="match status" value="1"/>
</dbReference>
<dbReference type="SUPFAM" id="SSF51735">
    <property type="entry name" value="NAD(P)-binding Rossmann-fold domains"/>
    <property type="match status" value="1"/>
</dbReference>
<dbReference type="InterPro" id="IPR050812">
    <property type="entry name" value="Preph/Arog_dehydrog"/>
</dbReference>
<gene>
    <name evidence="3" type="ORF">E8K88_05880</name>
</gene>